<dbReference type="GeneID" id="117347830"/>
<dbReference type="Pfam" id="PF02984">
    <property type="entry name" value="Cyclin_C"/>
    <property type="match status" value="1"/>
</dbReference>
<evidence type="ECO:0000256" key="5">
    <source>
        <dbReference type="ARBA" id="ARBA00022553"/>
    </source>
</evidence>
<evidence type="ECO:0000256" key="9">
    <source>
        <dbReference type="ARBA" id="ARBA00023127"/>
    </source>
</evidence>
<dbReference type="OrthoDB" id="306099at2759"/>
<dbReference type="GO" id="GO:0005737">
    <property type="term" value="C:cytoplasm"/>
    <property type="evidence" value="ECO:0007669"/>
    <property type="project" value="UniProtKB-SubCell"/>
</dbReference>
<keyword evidence="9 16" id="KW-0195">Cyclin</keyword>
<evidence type="ECO:0000256" key="6">
    <source>
        <dbReference type="ARBA" id="ARBA00022618"/>
    </source>
</evidence>
<sequence length="295" mass="33295">MELLCAEEPVRVPRADPDPHLLRDRRVLQNLLVQEDRCSPRTTYFQCVQQEIKPSMRRTLAVWILEVCEEEKCEKEVFSLAMNYLDRYLSSVPTRKCHLQLLGAVCMLLASKMKETSPLIVKNISIYTDYTIWPHELRDWEVIVLGKLKWDLAAVVPHDFLEHIIQYLLLPTHESELVKKHAESFIILCTVDFTFSIYPPSMIATGSVGAAVQGLGIFTNSKSGETLAELLAGVTGTEVELLIACQEKIEVALAENLRRVSQSQQQVLASKAAGCHLDHKLPLTKTPTDVTKVML</sequence>
<comment type="function">
    <text evidence="13">Regulatory component of the cyclin D3-CDK4 (DC) complex that phosphorylates and inhibits members of the retinoblastoma (RB) protein family including RB1 and regulates the cell-cycle during G(1)/S transition. Phosphorylation of RB1 allows dissociation of the transcription factor E2F from the RB/E2F complex and the subsequent transcription of E2F target genes which are responsible for the progression through the G(1) phase. Hypophosphorylates RB1 in early G(1) phase. Cyclin D-CDK4 complexes are major integrators of various mitogenenic and antimitogenic signals. Component of the ternary complex, cyclin D3/CDK4/CDKN1B, required for nuclear translocation and activity of the cyclin D-CDK4 complex. Shows transcriptional coactivator activity with ATF5 independently of CDK4.</text>
</comment>
<dbReference type="PANTHER" id="PTHR10177">
    <property type="entry name" value="CYCLINS"/>
    <property type="match status" value="1"/>
</dbReference>
<dbReference type="InterPro" id="IPR004367">
    <property type="entry name" value="Cyclin_C-dom"/>
</dbReference>
<dbReference type="FunFam" id="1.10.472.10:FF:000012">
    <property type="entry name" value="G1/S-specific cyclin-D1"/>
    <property type="match status" value="1"/>
</dbReference>
<feature type="domain" description="Cyclin-like" evidence="17">
    <location>
        <begin position="62"/>
        <end position="146"/>
    </location>
</feature>
<accession>A0A6P8PKI2</accession>
<evidence type="ECO:0000256" key="14">
    <source>
        <dbReference type="ARBA" id="ARBA00064890"/>
    </source>
</evidence>
<evidence type="ECO:0000256" key="15">
    <source>
        <dbReference type="ARBA" id="ARBA00071857"/>
    </source>
</evidence>
<reference evidence="20" key="1">
    <citation type="submission" date="2025-08" db="UniProtKB">
        <authorList>
            <consortium name="RefSeq"/>
        </authorList>
    </citation>
    <scope>IDENTIFICATION</scope>
</reference>
<evidence type="ECO:0000256" key="4">
    <source>
        <dbReference type="ARBA" id="ARBA00022490"/>
    </source>
</evidence>
<dbReference type="Gene3D" id="1.10.472.10">
    <property type="entry name" value="Cyclin-like"/>
    <property type="match status" value="2"/>
</dbReference>
<dbReference type="Pfam" id="PF00134">
    <property type="entry name" value="Cyclin_N"/>
    <property type="match status" value="1"/>
</dbReference>
<evidence type="ECO:0000256" key="7">
    <source>
        <dbReference type="ARBA" id="ARBA00022843"/>
    </source>
</evidence>
<keyword evidence="11" id="KW-0539">Nucleus</keyword>
<evidence type="ECO:0000256" key="2">
    <source>
        <dbReference type="ARBA" id="ARBA00004496"/>
    </source>
</evidence>
<dbReference type="FunFam" id="1.10.472.10:FF:000096">
    <property type="entry name" value="G1/S-specific cyclin-D3 isoform X2"/>
    <property type="match status" value="1"/>
</dbReference>
<dbReference type="InterPro" id="IPR036915">
    <property type="entry name" value="Cyclin-like_sf"/>
</dbReference>
<dbReference type="SMART" id="SM00385">
    <property type="entry name" value="CYCLIN"/>
    <property type="match status" value="1"/>
</dbReference>
<dbReference type="KEGG" id="gsh:117347830"/>
<keyword evidence="8" id="KW-0805">Transcription regulation</keyword>
<protein>
    <recommendedName>
        <fullName evidence="15">G1/S-specific cyclin-D3</fullName>
    </recommendedName>
</protein>
<evidence type="ECO:0000256" key="8">
    <source>
        <dbReference type="ARBA" id="ARBA00023015"/>
    </source>
</evidence>
<evidence type="ECO:0000313" key="19">
    <source>
        <dbReference type="Proteomes" id="UP000515159"/>
    </source>
</evidence>
<dbReference type="GO" id="GO:0051301">
    <property type="term" value="P:cell division"/>
    <property type="evidence" value="ECO:0007669"/>
    <property type="project" value="UniProtKB-KW"/>
</dbReference>
<evidence type="ECO:0000256" key="13">
    <source>
        <dbReference type="ARBA" id="ARBA00053176"/>
    </source>
</evidence>
<dbReference type="SMART" id="SM01332">
    <property type="entry name" value="Cyclin_C"/>
    <property type="match status" value="1"/>
</dbReference>
<dbReference type="GO" id="GO:0019901">
    <property type="term" value="F:protein kinase binding"/>
    <property type="evidence" value="ECO:0007669"/>
    <property type="project" value="UniProtKB-ARBA"/>
</dbReference>
<evidence type="ECO:0000259" key="18">
    <source>
        <dbReference type="SMART" id="SM01332"/>
    </source>
</evidence>
<dbReference type="PROSITE" id="PS00292">
    <property type="entry name" value="CYCLINS"/>
    <property type="match status" value="1"/>
</dbReference>
<feature type="domain" description="Cyclin C-terminal" evidence="18">
    <location>
        <begin position="155"/>
        <end position="284"/>
    </location>
</feature>
<evidence type="ECO:0000256" key="10">
    <source>
        <dbReference type="ARBA" id="ARBA00023163"/>
    </source>
</evidence>
<comment type="subcellular location">
    <subcellularLocation>
        <location evidence="2">Cytoplasm</location>
    </subcellularLocation>
    <subcellularLocation>
        <location evidence="1">Nucleus</location>
    </subcellularLocation>
</comment>
<comment type="similarity">
    <text evidence="3">Belongs to the cyclin family. Cyclin D subfamily.</text>
</comment>
<dbReference type="CTD" id="896"/>
<keyword evidence="10" id="KW-0804">Transcription</keyword>
<dbReference type="InterPro" id="IPR048258">
    <property type="entry name" value="Cyclins_cyclin-box"/>
</dbReference>
<keyword evidence="7" id="KW-0832">Ubl conjugation</keyword>
<name>A0A6P8PKI2_GEOSA</name>
<keyword evidence="5" id="KW-0597">Phosphoprotein</keyword>
<gene>
    <name evidence="20" type="primary">CCND3</name>
</gene>
<dbReference type="SUPFAM" id="SSF47954">
    <property type="entry name" value="Cyclin-like"/>
    <property type="match status" value="2"/>
</dbReference>
<evidence type="ECO:0000256" key="12">
    <source>
        <dbReference type="ARBA" id="ARBA00023306"/>
    </source>
</evidence>
<evidence type="ECO:0000256" key="11">
    <source>
        <dbReference type="ARBA" id="ARBA00023242"/>
    </source>
</evidence>
<keyword evidence="19" id="KW-1185">Reference proteome</keyword>
<evidence type="ECO:0000256" key="16">
    <source>
        <dbReference type="RuleBase" id="RU000383"/>
    </source>
</evidence>
<dbReference type="GO" id="GO:0005634">
    <property type="term" value="C:nucleus"/>
    <property type="evidence" value="ECO:0007669"/>
    <property type="project" value="UniProtKB-SubCell"/>
</dbReference>
<organism evidence="19 20">
    <name type="scientific">Geotrypetes seraphini</name>
    <name type="common">Gaboon caecilian</name>
    <name type="synonym">Caecilia seraphini</name>
    <dbReference type="NCBI Taxonomy" id="260995"/>
    <lineage>
        <taxon>Eukaryota</taxon>
        <taxon>Metazoa</taxon>
        <taxon>Chordata</taxon>
        <taxon>Craniata</taxon>
        <taxon>Vertebrata</taxon>
        <taxon>Euteleostomi</taxon>
        <taxon>Amphibia</taxon>
        <taxon>Gymnophiona</taxon>
        <taxon>Geotrypetes</taxon>
    </lineage>
</organism>
<evidence type="ECO:0000259" key="17">
    <source>
        <dbReference type="SMART" id="SM00385"/>
    </source>
</evidence>
<dbReference type="InParanoid" id="A0A6P8PKI2"/>
<dbReference type="RefSeq" id="XP_033775138.1">
    <property type="nucleotide sequence ID" value="XM_033919247.1"/>
</dbReference>
<dbReference type="InterPro" id="IPR006671">
    <property type="entry name" value="Cyclin_N"/>
</dbReference>
<dbReference type="AlphaFoldDB" id="A0A6P8PKI2"/>
<dbReference type="Proteomes" id="UP000515159">
    <property type="component" value="Chromosome 13"/>
</dbReference>
<evidence type="ECO:0000256" key="1">
    <source>
        <dbReference type="ARBA" id="ARBA00004123"/>
    </source>
</evidence>
<dbReference type="InterPro" id="IPR013763">
    <property type="entry name" value="Cyclin-like_dom"/>
</dbReference>
<keyword evidence="12" id="KW-0131">Cell cycle</keyword>
<evidence type="ECO:0000313" key="20">
    <source>
        <dbReference type="RefSeq" id="XP_033775138.1"/>
    </source>
</evidence>
<evidence type="ECO:0000256" key="3">
    <source>
        <dbReference type="ARBA" id="ARBA00009065"/>
    </source>
</evidence>
<dbReference type="InterPro" id="IPR039361">
    <property type="entry name" value="Cyclin"/>
</dbReference>
<comment type="subunit">
    <text evidence="14">Interacts with the CDK4 and CDK6 protein kinases to form a serine/threonine kinase holoenzyme complex. The cyclin subunit imparts substrate specificity to the complex. Interacts with ATF5. Interacts with EIF3K. Component of the ternary complex cyclin D/CDK4/CDKN1B required for nuclear translocation and modulation of CDK4-mediated kinase activity. Can form similar complexes with either CDKN1A or CDKN2A.</text>
</comment>
<proteinExistence type="inferred from homology"/>
<keyword evidence="6" id="KW-0132">Cell division</keyword>
<dbReference type="FunCoup" id="A0A6P8PKI2">
    <property type="interactions" value="1477"/>
</dbReference>
<keyword evidence="4" id="KW-0963">Cytoplasm</keyword>